<protein>
    <submittedName>
        <fullName evidence="1">Uncharacterized protein</fullName>
    </submittedName>
</protein>
<accession>A0A976R5K0</accession>
<organism evidence="1">
    <name type="scientific">Dipodfec virus RodF1_85</name>
    <dbReference type="NCBI Taxonomy" id="2929314"/>
    <lineage>
        <taxon>Viruses</taxon>
        <taxon>Monodnaviria</taxon>
        <taxon>Sangervirae</taxon>
        <taxon>Phixviricota</taxon>
        <taxon>Malgrandaviricetes</taxon>
        <taxon>Petitvirales</taxon>
        <taxon>Microviridae</taxon>
    </lineage>
</organism>
<sequence>MRTHARSRRRSRTLSVTLPRIKVKTERRYRAVQRRIPLVRLRDASRLATRERSRSLTVPTVEVPRLTLPSLLSPARVLPQTDVLARRYPRERVMSGQALAKAPVAPTVNLAKLYYTRPDVMVCVRRKQRREVLFALGKGGAGHKRPQYTEESKIICR</sequence>
<dbReference type="EMBL" id="OM869690">
    <property type="protein sequence ID" value="UPW41891.1"/>
    <property type="molecule type" value="Genomic_DNA"/>
</dbReference>
<name>A0A976R5K0_9VIRU</name>
<proteinExistence type="predicted"/>
<reference evidence="1" key="1">
    <citation type="submission" date="2022-02" db="EMBL/GenBank/DDBJ databases">
        <title>Towards deciphering the DNA virus diversity associated with rodent species in the families Cricetidae and Heteromyidae.</title>
        <authorList>
            <person name="Lund M."/>
            <person name="Larsen B.B."/>
            <person name="Gryseels S."/>
            <person name="Kraberger S."/>
            <person name="Rowsey D.M."/>
            <person name="Steger L."/>
            <person name="Yule K.M."/>
            <person name="Upham N.S."/>
            <person name="Worobey M."/>
            <person name="Van Doorslaer K."/>
            <person name="Varsani A."/>
        </authorList>
    </citation>
    <scope>NUCLEOTIDE SEQUENCE</scope>
    <source>
        <strain evidence="1">NeonRodF1_85</strain>
    </source>
</reference>
<evidence type="ECO:0000313" key="1">
    <source>
        <dbReference type="EMBL" id="UPW41891.1"/>
    </source>
</evidence>